<evidence type="ECO:0000313" key="2">
    <source>
        <dbReference type="EMBL" id="KAG6948952.1"/>
    </source>
</evidence>
<accession>A0A8J5IFA6</accession>
<gene>
    <name evidence="2" type="ORF">JG688_00014849</name>
</gene>
<dbReference type="InterPro" id="IPR048324">
    <property type="entry name" value="ZSWIM1-3_RNaseH-like"/>
</dbReference>
<feature type="domain" description="ZSWIM1/3 RNaseH-like" evidence="1">
    <location>
        <begin position="24"/>
        <end position="106"/>
    </location>
</feature>
<keyword evidence="3" id="KW-1185">Reference proteome</keyword>
<evidence type="ECO:0000259" key="1">
    <source>
        <dbReference type="Pfam" id="PF21056"/>
    </source>
</evidence>
<name>A0A8J5IFA6_9STRA</name>
<comment type="caution">
    <text evidence="2">The sequence shown here is derived from an EMBL/GenBank/DDBJ whole genome shotgun (WGS) entry which is preliminary data.</text>
</comment>
<proteinExistence type="predicted"/>
<sequence>MVQRHKVQEQAGLTDAQRAFAILDEFCMQHGDNSAEALVDSETNVARIAMFQTSKMKRLFRAFPEVIMMDSTHDTNTYRYKLFSFVAHDVFGKVNKRVSATFLYNNTRI</sequence>
<dbReference type="PANTHER" id="PTHR31569:SF4">
    <property type="entry name" value="SWIM-TYPE DOMAIN-CONTAINING PROTEIN"/>
    <property type="match status" value="1"/>
</dbReference>
<organism evidence="2 3">
    <name type="scientific">Phytophthora aleatoria</name>
    <dbReference type="NCBI Taxonomy" id="2496075"/>
    <lineage>
        <taxon>Eukaryota</taxon>
        <taxon>Sar</taxon>
        <taxon>Stramenopiles</taxon>
        <taxon>Oomycota</taxon>
        <taxon>Peronosporomycetes</taxon>
        <taxon>Peronosporales</taxon>
        <taxon>Peronosporaceae</taxon>
        <taxon>Phytophthora</taxon>
    </lineage>
</organism>
<dbReference type="EMBL" id="JAENGY010001483">
    <property type="protein sequence ID" value="KAG6948952.1"/>
    <property type="molecule type" value="Genomic_DNA"/>
</dbReference>
<protein>
    <recommendedName>
        <fullName evidence="1">ZSWIM1/3 RNaseH-like domain-containing protein</fullName>
    </recommendedName>
</protein>
<dbReference type="PANTHER" id="PTHR31569">
    <property type="entry name" value="SWIM-TYPE DOMAIN-CONTAINING PROTEIN"/>
    <property type="match status" value="1"/>
</dbReference>
<dbReference type="Proteomes" id="UP000709295">
    <property type="component" value="Unassembled WGS sequence"/>
</dbReference>
<evidence type="ECO:0000313" key="3">
    <source>
        <dbReference type="Proteomes" id="UP000709295"/>
    </source>
</evidence>
<dbReference type="InterPro" id="IPR052579">
    <property type="entry name" value="Zinc_finger_SWIM"/>
</dbReference>
<reference evidence="2" key="1">
    <citation type="submission" date="2021-01" db="EMBL/GenBank/DDBJ databases">
        <title>Phytophthora aleatoria, a newly-described species from Pinus radiata is distinct from Phytophthora cactorum isolates based on comparative genomics.</title>
        <authorList>
            <person name="Mcdougal R."/>
            <person name="Panda P."/>
            <person name="Williams N."/>
            <person name="Studholme D.J."/>
        </authorList>
    </citation>
    <scope>NUCLEOTIDE SEQUENCE</scope>
    <source>
        <strain evidence="2">NZFS 4037</strain>
    </source>
</reference>
<dbReference type="Pfam" id="PF21056">
    <property type="entry name" value="ZSWIM1-3_RNaseH-like"/>
    <property type="match status" value="1"/>
</dbReference>
<dbReference type="AlphaFoldDB" id="A0A8J5IFA6"/>